<feature type="non-terminal residue" evidence="2">
    <location>
        <position position="61"/>
    </location>
</feature>
<dbReference type="AlphaFoldDB" id="A0A0C9YTX8"/>
<gene>
    <name evidence="2" type="ORF">PISMIDRAFT_682460</name>
</gene>
<dbReference type="EMBL" id="KN833770">
    <property type="protein sequence ID" value="KIK20186.1"/>
    <property type="molecule type" value="Genomic_DNA"/>
</dbReference>
<feature type="transmembrane region" description="Helical" evidence="1">
    <location>
        <begin position="12"/>
        <end position="35"/>
    </location>
</feature>
<organism evidence="2 3">
    <name type="scientific">Pisolithus microcarpus 441</name>
    <dbReference type="NCBI Taxonomy" id="765257"/>
    <lineage>
        <taxon>Eukaryota</taxon>
        <taxon>Fungi</taxon>
        <taxon>Dikarya</taxon>
        <taxon>Basidiomycota</taxon>
        <taxon>Agaricomycotina</taxon>
        <taxon>Agaricomycetes</taxon>
        <taxon>Agaricomycetidae</taxon>
        <taxon>Boletales</taxon>
        <taxon>Sclerodermatineae</taxon>
        <taxon>Pisolithaceae</taxon>
        <taxon>Pisolithus</taxon>
    </lineage>
</organism>
<keyword evidence="3" id="KW-1185">Reference proteome</keyword>
<protein>
    <submittedName>
        <fullName evidence="2">Unplaced genomic scaffold scaffold_86, whole genome shotgun sequence</fullName>
    </submittedName>
</protein>
<evidence type="ECO:0000256" key="1">
    <source>
        <dbReference type="SAM" id="Phobius"/>
    </source>
</evidence>
<name>A0A0C9YTX8_9AGAM</name>
<reference evidence="3" key="2">
    <citation type="submission" date="2015-01" db="EMBL/GenBank/DDBJ databases">
        <title>Evolutionary Origins and Diversification of the Mycorrhizal Mutualists.</title>
        <authorList>
            <consortium name="DOE Joint Genome Institute"/>
            <consortium name="Mycorrhizal Genomics Consortium"/>
            <person name="Kohler A."/>
            <person name="Kuo A."/>
            <person name="Nagy L.G."/>
            <person name="Floudas D."/>
            <person name="Copeland A."/>
            <person name="Barry K.W."/>
            <person name="Cichocki N."/>
            <person name="Veneault-Fourrey C."/>
            <person name="LaButti K."/>
            <person name="Lindquist E.A."/>
            <person name="Lipzen A."/>
            <person name="Lundell T."/>
            <person name="Morin E."/>
            <person name="Murat C."/>
            <person name="Riley R."/>
            <person name="Ohm R."/>
            <person name="Sun H."/>
            <person name="Tunlid A."/>
            <person name="Henrissat B."/>
            <person name="Grigoriev I.V."/>
            <person name="Hibbett D.S."/>
            <person name="Martin F."/>
        </authorList>
    </citation>
    <scope>NUCLEOTIDE SEQUENCE [LARGE SCALE GENOMIC DNA]</scope>
    <source>
        <strain evidence="3">441</strain>
    </source>
</reference>
<evidence type="ECO:0000313" key="3">
    <source>
        <dbReference type="Proteomes" id="UP000054018"/>
    </source>
</evidence>
<evidence type="ECO:0000313" key="2">
    <source>
        <dbReference type="EMBL" id="KIK20186.1"/>
    </source>
</evidence>
<reference evidence="2 3" key="1">
    <citation type="submission" date="2014-04" db="EMBL/GenBank/DDBJ databases">
        <authorList>
            <consortium name="DOE Joint Genome Institute"/>
            <person name="Kuo A."/>
            <person name="Kohler A."/>
            <person name="Costa M.D."/>
            <person name="Nagy L.G."/>
            <person name="Floudas D."/>
            <person name="Copeland A."/>
            <person name="Barry K.W."/>
            <person name="Cichocki N."/>
            <person name="Veneault-Fourrey C."/>
            <person name="LaButti K."/>
            <person name="Lindquist E.A."/>
            <person name="Lipzen A."/>
            <person name="Lundell T."/>
            <person name="Morin E."/>
            <person name="Murat C."/>
            <person name="Sun H."/>
            <person name="Tunlid A."/>
            <person name="Henrissat B."/>
            <person name="Grigoriev I.V."/>
            <person name="Hibbett D.S."/>
            <person name="Martin F."/>
            <person name="Nordberg H.P."/>
            <person name="Cantor M.N."/>
            <person name="Hua S.X."/>
        </authorList>
    </citation>
    <scope>NUCLEOTIDE SEQUENCE [LARGE SCALE GENOMIC DNA]</scope>
    <source>
        <strain evidence="2 3">441</strain>
    </source>
</reference>
<dbReference type="HOGENOM" id="CLU_2929093_0_0_1"/>
<accession>A0A0C9YTX8</accession>
<proteinExistence type="predicted"/>
<sequence>MSTMRSNIVTTITVKAPTIAMSKFAIAAIIAFIPFPIAEHTLPIVIRVTPVVVTLCQSALN</sequence>
<keyword evidence="1" id="KW-0812">Transmembrane</keyword>
<dbReference type="Proteomes" id="UP000054018">
    <property type="component" value="Unassembled WGS sequence"/>
</dbReference>
<keyword evidence="1" id="KW-1133">Transmembrane helix</keyword>
<keyword evidence="1" id="KW-0472">Membrane</keyword>